<dbReference type="RefSeq" id="WP_378063990.1">
    <property type="nucleotide sequence ID" value="NZ_JBHSXS010000042.1"/>
</dbReference>
<evidence type="ECO:0000313" key="11">
    <source>
        <dbReference type="EMBL" id="MFC6885744.1"/>
    </source>
</evidence>
<dbReference type="PANTHER" id="PTHR43591">
    <property type="entry name" value="METHYLTRANSFERASE"/>
    <property type="match status" value="1"/>
</dbReference>
<keyword evidence="7 10" id="KW-0472">Membrane</keyword>
<comment type="catalytic activity">
    <reaction evidence="8">
        <text>a 2-demethylmenaquinol + S-adenosyl-L-methionine = a menaquinol + S-adenosyl-L-homocysteine + H(+)</text>
        <dbReference type="Rhea" id="RHEA:42640"/>
        <dbReference type="Rhea" id="RHEA-COMP:9539"/>
        <dbReference type="Rhea" id="RHEA-COMP:9563"/>
        <dbReference type="ChEBI" id="CHEBI:15378"/>
        <dbReference type="ChEBI" id="CHEBI:18151"/>
        <dbReference type="ChEBI" id="CHEBI:55437"/>
        <dbReference type="ChEBI" id="CHEBI:57856"/>
        <dbReference type="ChEBI" id="CHEBI:59789"/>
        <dbReference type="EC" id="2.1.1.163"/>
    </reaction>
</comment>
<keyword evidence="6 10" id="KW-1133">Transmembrane helix</keyword>
<evidence type="ECO:0000256" key="9">
    <source>
        <dbReference type="SAM" id="MobiDB-lite"/>
    </source>
</evidence>
<feature type="binding site" evidence="8">
    <location>
        <position position="467"/>
    </location>
    <ligand>
        <name>S-adenosyl-L-methionine</name>
        <dbReference type="ChEBI" id="CHEBI:59789"/>
    </ligand>
</feature>
<gene>
    <name evidence="8" type="primary">menG</name>
    <name evidence="11" type="ORF">ACFQKB_38705</name>
</gene>
<dbReference type="InterPro" id="IPR023576">
    <property type="entry name" value="UbiE/COQ5_MeTrFase_CS"/>
</dbReference>
<name>A0ABW2CYQ0_9ACTN</name>
<comment type="caution">
    <text evidence="11">The sequence shown here is derived from an EMBL/GenBank/DDBJ whole genome shotgun (WGS) entry which is preliminary data.</text>
</comment>
<accession>A0ABW2CYQ0</accession>
<feature type="transmembrane region" description="Helical" evidence="10">
    <location>
        <begin position="167"/>
        <end position="189"/>
    </location>
</feature>
<comment type="caution">
    <text evidence="8">Lacks conserved residue(s) required for the propagation of feature annotation.</text>
</comment>
<dbReference type="PROSITE" id="PS51608">
    <property type="entry name" value="SAM_MT_UBIE"/>
    <property type="match status" value="1"/>
</dbReference>
<feature type="binding site" evidence="8">
    <location>
        <position position="447"/>
    </location>
    <ligand>
        <name>S-adenosyl-L-methionine</name>
        <dbReference type="ChEBI" id="CHEBI:59789"/>
    </ligand>
</feature>
<evidence type="ECO:0000313" key="12">
    <source>
        <dbReference type="Proteomes" id="UP001596380"/>
    </source>
</evidence>
<dbReference type="SUPFAM" id="SSF53335">
    <property type="entry name" value="S-adenosyl-L-methionine-dependent methyltransferases"/>
    <property type="match status" value="1"/>
</dbReference>
<protein>
    <recommendedName>
        <fullName evidence="8">Demethylmenaquinone methyltransferase</fullName>
        <ecNumber evidence="8">2.1.1.163</ecNumber>
    </recommendedName>
</protein>
<evidence type="ECO:0000256" key="8">
    <source>
        <dbReference type="HAMAP-Rule" id="MF_01813"/>
    </source>
</evidence>
<feature type="transmembrane region" description="Helical" evidence="10">
    <location>
        <begin position="122"/>
        <end position="155"/>
    </location>
</feature>
<dbReference type="InterPro" id="IPR004033">
    <property type="entry name" value="UbiE/COQ5_MeTrFase"/>
</dbReference>
<evidence type="ECO:0000256" key="4">
    <source>
        <dbReference type="ARBA" id="ARBA00022691"/>
    </source>
</evidence>
<dbReference type="CDD" id="cd02440">
    <property type="entry name" value="AdoMet_MTases"/>
    <property type="match status" value="1"/>
</dbReference>
<dbReference type="InterPro" id="IPR029063">
    <property type="entry name" value="SAM-dependent_MTases_sf"/>
</dbReference>
<dbReference type="EC" id="2.1.1.163" evidence="8"/>
<dbReference type="Proteomes" id="UP001596380">
    <property type="component" value="Unassembled WGS sequence"/>
</dbReference>
<dbReference type="PROSITE" id="PS01183">
    <property type="entry name" value="UBIE_1"/>
    <property type="match status" value="1"/>
</dbReference>
<dbReference type="InterPro" id="IPR000537">
    <property type="entry name" value="UbiA_prenyltransferase"/>
</dbReference>
<keyword evidence="2 8" id="KW-0489">Methyltransferase</keyword>
<keyword evidence="11" id="KW-0830">Ubiquinone</keyword>
<dbReference type="InterPro" id="IPR044878">
    <property type="entry name" value="UbiA_sf"/>
</dbReference>
<dbReference type="Pfam" id="PF01209">
    <property type="entry name" value="Ubie_methyltran"/>
    <property type="match status" value="1"/>
</dbReference>
<dbReference type="PROSITE" id="PS01184">
    <property type="entry name" value="UBIE_2"/>
    <property type="match status" value="1"/>
</dbReference>
<dbReference type="PANTHER" id="PTHR43591:SF24">
    <property type="entry name" value="2-METHOXY-6-POLYPRENYL-1,4-BENZOQUINOL METHYLASE, MITOCHONDRIAL"/>
    <property type="match status" value="1"/>
</dbReference>
<evidence type="ECO:0000256" key="1">
    <source>
        <dbReference type="ARBA" id="ARBA00004141"/>
    </source>
</evidence>
<feature type="region of interest" description="Disordered" evidence="9">
    <location>
        <begin position="351"/>
        <end position="399"/>
    </location>
</feature>
<comment type="function">
    <text evidence="8">Methyltransferase required for the conversion of demethylmenaquinol (DMKH2) to menaquinol (MKH2).</text>
</comment>
<reference evidence="12" key="1">
    <citation type="journal article" date="2019" name="Int. J. Syst. Evol. Microbiol.">
        <title>The Global Catalogue of Microorganisms (GCM) 10K type strain sequencing project: providing services to taxonomists for standard genome sequencing and annotation.</title>
        <authorList>
            <consortium name="The Broad Institute Genomics Platform"/>
            <consortium name="The Broad Institute Genome Sequencing Center for Infectious Disease"/>
            <person name="Wu L."/>
            <person name="Ma J."/>
        </authorList>
    </citation>
    <scope>NUCLEOTIDE SEQUENCE [LARGE SCALE GENOMIC DNA]</scope>
    <source>
        <strain evidence="12">JCM 3369</strain>
    </source>
</reference>
<keyword evidence="8" id="KW-0474">Menaquinone biosynthesis</keyword>
<evidence type="ECO:0000256" key="6">
    <source>
        <dbReference type="ARBA" id="ARBA00022989"/>
    </source>
</evidence>
<dbReference type="GO" id="GO:0008168">
    <property type="term" value="F:methyltransferase activity"/>
    <property type="evidence" value="ECO:0007669"/>
    <property type="project" value="UniProtKB-KW"/>
</dbReference>
<dbReference type="EMBL" id="JBHSXS010000042">
    <property type="protein sequence ID" value="MFC6885744.1"/>
    <property type="molecule type" value="Genomic_DNA"/>
</dbReference>
<keyword evidence="5 10" id="KW-0812">Transmembrane</keyword>
<organism evidence="11 12">
    <name type="scientific">Actinomadura yumaensis</name>
    <dbReference type="NCBI Taxonomy" id="111807"/>
    <lineage>
        <taxon>Bacteria</taxon>
        <taxon>Bacillati</taxon>
        <taxon>Actinomycetota</taxon>
        <taxon>Actinomycetes</taxon>
        <taxon>Streptosporangiales</taxon>
        <taxon>Thermomonosporaceae</taxon>
        <taxon>Actinomadura</taxon>
    </lineage>
</organism>
<dbReference type="NCBIfam" id="TIGR01934">
    <property type="entry name" value="MenG_MenH_UbiE"/>
    <property type="match status" value="1"/>
</dbReference>
<proteinExistence type="inferred from homology"/>
<keyword evidence="12" id="KW-1185">Reference proteome</keyword>
<evidence type="ECO:0000256" key="5">
    <source>
        <dbReference type="ARBA" id="ARBA00022692"/>
    </source>
</evidence>
<comment type="subcellular location">
    <subcellularLocation>
        <location evidence="1">Membrane</location>
        <topology evidence="1">Multi-pass membrane protein</topology>
    </subcellularLocation>
</comment>
<comment type="similarity">
    <text evidence="8">Belongs to the class I-like SAM-binding methyltransferase superfamily. MenG/UbiE family.</text>
</comment>
<feature type="transmembrane region" description="Helical" evidence="10">
    <location>
        <begin position="201"/>
        <end position="219"/>
    </location>
</feature>
<evidence type="ECO:0000256" key="10">
    <source>
        <dbReference type="SAM" id="Phobius"/>
    </source>
</evidence>
<dbReference type="GO" id="GO:0032259">
    <property type="term" value="P:methylation"/>
    <property type="evidence" value="ECO:0007669"/>
    <property type="project" value="UniProtKB-KW"/>
</dbReference>
<evidence type="ECO:0000256" key="3">
    <source>
        <dbReference type="ARBA" id="ARBA00022679"/>
    </source>
</evidence>
<feature type="transmembrane region" description="Helical" evidence="10">
    <location>
        <begin position="249"/>
        <end position="268"/>
    </location>
</feature>
<keyword evidence="3 8" id="KW-0808">Transferase</keyword>
<feature type="compositionally biased region" description="Low complexity" evidence="9">
    <location>
        <begin position="371"/>
        <end position="399"/>
    </location>
</feature>
<dbReference type="HAMAP" id="MF_01813">
    <property type="entry name" value="MenG_UbiE_methyltr"/>
    <property type="match status" value="1"/>
</dbReference>
<dbReference type="Gene3D" id="1.10.357.140">
    <property type="entry name" value="UbiA prenyltransferase"/>
    <property type="match status" value="1"/>
</dbReference>
<evidence type="ECO:0000256" key="7">
    <source>
        <dbReference type="ARBA" id="ARBA00023136"/>
    </source>
</evidence>
<comment type="pathway">
    <text evidence="8">Quinol/quinone metabolism; menaquinone biosynthesis; menaquinol from 1,4-dihydroxy-2-naphthoate: step 2/2.</text>
</comment>
<dbReference type="Pfam" id="PF01040">
    <property type="entry name" value="UbiA"/>
    <property type="match status" value="1"/>
</dbReference>
<sequence>MTSAPTAQAPPAPLTARRFHALRPPQQVAAVRRGGGTAPPAAAARLIVTLGRPRTCVPGLVAFALGLGHAPVSPARALPAALLALLVGFSANLHNTYTDVEEDSRNLPGRMWTLYRLGLRRLAWTLVALNVLMLALAALHGLAFAAFTLVGLAALHQYSFRPLRLKARPLLGLYVFAQAVIGPFLIGWFVGIGDVRVPDRAAWTMLAFLLAWFVAKGLVKNVPDYDGDRAAGLRTSATLFASRRAAARCAAAATVAVYLCLPVLVVAGASPARVLWAMPWTLVAAYQGLRLVRARDAAAANALLRSDMAMSSAFLATILLLQEPHWSSVAVIVAGAVLIAGSDLLAMDSRRDADAAAPPPTPDKEPSAMERPTAADEPPAARRPAAARPAPGRRPATPQALFDRVAPRYDLFNSLLSAGSDRRWRRTAARLAAAEPGSRVLDVATGTGSLAVTLAERHPGVRVTGCDINAAMLAVAERKVTRRGLIGRVSLERAPGEELPFPDASFDAVTVAFAIDDMDDRNRCAAEMARVLRPGGRLVLLELGVPEQPLLRSAYLGGLGVMGLLGRARGLDGYRHLREEITTYRGPDAIRDLLAGAGLVRYARTPLTGGIAYAHVATRPED</sequence>
<dbReference type="Gene3D" id="1.20.120.1780">
    <property type="entry name" value="UbiA prenyltransferase"/>
    <property type="match status" value="1"/>
</dbReference>
<dbReference type="Gene3D" id="3.40.50.150">
    <property type="entry name" value="Vaccinia Virus protein VP39"/>
    <property type="match status" value="1"/>
</dbReference>
<evidence type="ECO:0000256" key="2">
    <source>
        <dbReference type="ARBA" id="ARBA00022603"/>
    </source>
</evidence>
<keyword evidence="4 8" id="KW-0949">S-adenosyl-L-methionine</keyword>